<dbReference type="Proteomes" id="UP001165679">
    <property type="component" value="Unassembled WGS sequence"/>
</dbReference>
<reference evidence="1" key="2">
    <citation type="submission" date="2022-10" db="EMBL/GenBank/DDBJ databases">
        <authorList>
            <person name="Trinh H.N."/>
        </authorList>
    </citation>
    <scope>NUCLEOTIDE SEQUENCE</scope>
    <source>
        <strain evidence="1">RN2-1</strain>
    </source>
</reference>
<reference evidence="1" key="1">
    <citation type="submission" date="2022-09" db="EMBL/GenBank/DDBJ databases">
        <title>Rhodovastum sp. nov. RN2-1 isolated from soil in Seongnam, South Korea.</title>
        <authorList>
            <person name="Le N.T."/>
        </authorList>
    </citation>
    <scope>NUCLEOTIDE SEQUENCE</scope>
    <source>
        <strain evidence="1">RN2-1</strain>
    </source>
</reference>
<protein>
    <recommendedName>
        <fullName evidence="3">Uracil DNA glycosylase superfamily protein</fullName>
    </recommendedName>
</protein>
<name>A0AA41YVR3_9PROT</name>
<gene>
    <name evidence="1" type="ORF">OL599_17015</name>
</gene>
<proteinExistence type="predicted"/>
<organism evidence="1 2">
    <name type="scientific">Limobrevibacterium gyesilva</name>
    <dbReference type="NCBI Taxonomy" id="2991712"/>
    <lineage>
        <taxon>Bacteria</taxon>
        <taxon>Pseudomonadati</taxon>
        <taxon>Pseudomonadota</taxon>
        <taxon>Alphaproteobacteria</taxon>
        <taxon>Acetobacterales</taxon>
        <taxon>Acetobacteraceae</taxon>
        <taxon>Limobrevibacterium</taxon>
    </lineage>
</organism>
<sequence>MANLGTIDLDRFATVARNAGIGNLSDSPALTLAQEGRVSVQWAPFDHAPPTARLVLVGITPGREQAENGLRAFRQALVADAPLVEALRRAKLAGSFSGSQMRTNIVDMLDSVGVNRALGVPGCAALFEPAHELVHFTSALRYPAFVDCANYNGTPDMLRTPLLRQMVETFLAAEARALPGALWLPLGPKPAAALRHLVSRGVLPAGHVLKGMPHPSGANSERIKFFLGLKPRSALSAKTPPEPIERAREALLAQVAQLRVA</sequence>
<dbReference type="RefSeq" id="WP_264715044.1">
    <property type="nucleotide sequence ID" value="NZ_JAPDNT010000017.1"/>
</dbReference>
<comment type="caution">
    <text evidence="1">The sequence shown here is derived from an EMBL/GenBank/DDBJ whole genome shotgun (WGS) entry which is preliminary data.</text>
</comment>
<dbReference type="EMBL" id="JAPDNT010000017">
    <property type="protein sequence ID" value="MCW3476277.1"/>
    <property type="molecule type" value="Genomic_DNA"/>
</dbReference>
<evidence type="ECO:0000313" key="2">
    <source>
        <dbReference type="Proteomes" id="UP001165679"/>
    </source>
</evidence>
<evidence type="ECO:0008006" key="3">
    <source>
        <dbReference type="Google" id="ProtNLM"/>
    </source>
</evidence>
<dbReference type="AlphaFoldDB" id="A0AA41YVR3"/>
<evidence type="ECO:0000313" key="1">
    <source>
        <dbReference type="EMBL" id="MCW3476277.1"/>
    </source>
</evidence>
<keyword evidence="2" id="KW-1185">Reference proteome</keyword>
<accession>A0AA41YVR3</accession>